<reference evidence="2" key="1">
    <citation type="submission" date="2023-03" db="EMBL/GenBank/DDBJ databases">
        <title>Actinoallomurus iriomotensis NBRC 103684.</title>
        <authorList>
            <person name="Ichikawa N."/>
            <person name="Sato H."/>
            <person name="Tonouchi N."/>
        </authorList>
    </citation>
    <scope>NUCLEOTIDE SEQUENCE</scope>
    <source>
        <strain evidence="2">NBRC 103684</strain>
    </source>
</reference>
<dbReference type="Proteomes" id="UP001165074">
    <property type="component" value="Unassembled WGS sequence"/>
</dbReference>
<keyword evidence="3" id="KW-1185">Reference proteome</keyword>
<dbReference type="InterPro" id="IPR011010">
    <property type="entry name" value="DNA_brk_join_enz"/>
</dbReference>
<organism evidence="2 3">
    <name type="scientific">Actinoallomurus iriomotensis</name>
    <dbReference type="NCBI Taxonomy" id="478107"/>
    <lineage>
        <taxon>Bacteria</taxon>
        <taxon>Bacillati</taxon>
        <taxon>Actinomycetota</taxon>
        <taxon>Actinomycetes</taxon>
        <taxon>Streptosporangiales</taxon>
        <taxon>Thermomonosporaceae</taxon>
        <taxon>Actinoallomurus</taxon>
    </lineage>
</organism>
<dbReference type="EMBL" id="BSTK01000009">
    <property type="protein sequence ID" value="GLY88182.1"/>
    <property type="molecule type" value="Genomic_DNA"/>
</dbReference>
<feature type="compositionally biased region" description="Polar residues" evidence="1">
    <location>
        <begin position="65"/>
        <end position="89"/>
    </location>
</feature>
<proteinExistence type="predicted"/>
<evidence type="ECO:0000313" key="3">
    <source>
        <dbReference type="Proteomes" id="UP001165074"/>
    </source>
</evidence>
<sequence length="89" mass="9930">MILANGGVFDGRHRGEERYWITFARPTESRPHLPRHTGNTLAADVGVSLRKLMARMGHDNERPHSSISTGPTRRTLLKSSRASGETFSM</sequence>
<accession>A0A9W6S9J1</accession>
<protein>
    <submittedName>
        <fullName evidence="2">Uncharacterized protein</fullName>
    </submittedName>
</protein>
<comment type="caution">
    <text evidence="2">The sequence shown here is derived from an EMBL/GenBank/DDBJ whole genome shotgun (WGS) entry which is preliminary data.</text>
</comment>
<dbReference type="GO" id="GO:0003677">
    <property type="term" value="F:DNA binding"/>
    <property type="evidence" value="ECO:0007669"/>
    <property type="project" value="InterPro"/>
</dbReference>
<evidence type="ECO:0000256" key="1">
    <source>
        <dbReference type="SAM" id="MobiDB-lite"/>
    </source>
</evidence>
<dbReference type="SUPFAM" id="SSF56349">
    <property type="entry name" value="DNA breaking-rejoining enzymes"/>
    <property type="match status" value="1"/>
</dbReference>
<evidence type="ECO:0000313" key="2">
    <source>
        <dbReference type="EMBL" id="GLY88182.1"/>
    </source>
</evidence>
<dbReference type="AlphaFoldDB" id="A0A9W6S9J1"/>
<feature type="region of interest" description="Disordered" evidence="1">
    <location>
        <begin position="57"/>
        <end position="89"/>
    </location>
</feature>
<gene>
    <name evidence="2" type="ORF">Airi02_061110</name>
</gene>
<name>A0A9W6S9J1_9ACTN</name>